<sequence>MLYAATGGESVRCKAGALVAAARDDEIDGDPRQRRIADVFWNTATVLARNVPPALPPLRVDIAGFGAWAMPLPIVALDLPTAMD</sequence>
<reference evidence="1 2" key="1">
    <citation type="submission" date="2016-08" db="EMBL/GenBank/DDBJ databases">
        <title>Evolution of the type three secretion system and type three effector repertoires in Xanthomonas.</title>
        <authorList>
            <person name="Merda D."/>
            <person name="Briand M."/>
            <person name="Bosis E."/>
            <person name="Rousseau C."/>
            <person name="Portier P."/>
            <person name="Jacques M.-A."/>
            <person name="Fischer-Le Saux M."/>
        </authorList>
    </citation>
    <scope>NUCLEOTIDE SEQUENCE [LARGE SCALE GENOMIC DNA]</scope>
    <source>
        <strain evidence="1 2">CFBP 4691</strain>
    </source>
</reference>
<comment type="caution">
    <text evidence="1">The sequence shown here is derived from an EMBL/GenBank/DDBJ whole genome shotgun (WGS) entry which is preliminary data.</text>
</comment>
<dbReference type="EMBL" id="MIGX01000337">
    <property type="protein sequence ID" value="PPT73263.1"/>
    <property type="molecule type" value="Genomic_DNA"/>
</dbReference>
<evidence type="ECO:0000313" key="1">
    <source>
        <dbReference type="EMBL" id="PPT73263.1"/>
    </source>
</evidence>
<organism evidence="1 2">
    <name type="scientific">Xanthomonas theicola</name>
    <dbReference type="NCBI Taxonomy" id="56464"/>
    <lineage>
        <taxon>Bacteria</taxon>
        <taxon>Pseudomonadati</taxon>
        <taxon>Pseudomonadota</taxon>
        <taxon>Gammaproteobacteria</taxon>
        <taxon>Lysobacterales</taxon>
        <taxon>Lysobacteraceae</taxon>
        <taxon>Xanthomonas</taxon>
    </lineage>
</organism>
<protein>
    <submittedName>
        <fullName evidence="1">Uncharacterized protein</fullName>
    </submittedName>
</protein>
<evidence type="ECO:0000313" key="2">
    <source>
        <dbReference type="Proteomes" id="UP000239898"/>
    </source>
</evidence>
<name>A0A2S6YYX4_9XANT</name>
<dbReference type="Proteomes" id="UP000239898">
    <property type="component" value="Unassembled WGS sequence"/>
</dbReference>
<dbReference type="AlphaFoldDB" id="A0A2S6YYX4"/>
<proteinExistence type="predicted"/>
<accession>A0A2S6YYX4</accession>
<keyword evidence="2" id="KW-1185">Reference proteome</keyword>
<gene>
    <name evidence="1" type="ORF">XthCFBP4691_20620</name>
</gene>